<evidence type="ECO:0008006" key="5">
    <source>
        <dbReference type="Google" id="ProtNLM"/>
    </source>
</evidence>
<dbReference type="PROSITE" id="PS51318">
    <property type="entry name" value="TAT"/>
    <property type="match status" value="1"/>
</dbReference>
<feature type="compositionally biased region" description="Low complexity" evidence="1">
    <location>
        <begin position="392"/>
        <end position="404"/>
    </location>
</feature>
<proteinExistence type="predicted"/>
<keyword evidence="2" id="KW-0812">Transmembrane</keyword>
<organism evidence="3 4">
    <name type="scientific">Halorubrum tropicale</name>
    <dbReference type="NCBI Taxonomy" id="1765655"/>
    <lineage>
        <taxon>Archaea</taxon>
        <taxon>Methanobacteriati</taxon>
        <taxon>Methanobacteriota</taxon>
        <taxon>Stenosarchaea group</taxon>
        <taxon>Halobacteria</taxon>
        <taxon>Halobacteriales</taxon>
        <taxon>Haloferacaceae</taxon>
        <taxon>Halorubrum</taxon>
    </lineage>
</organism>
<accession>A0A0N0UB96</accession>
<protein>
    <recommendedName>
        <fullName evidence="5">SipW-cognate class signal peptide</fullName>
    </recommendedName>
</protein>
<dbReference type="EMBL" id="LIST01000001">
    <property type="protein sequence ID" value="KOX98283.1"/>
    <property type="molecule type" value="Genomic_DNA"/>
</dbReference>
<dbReference type="InterPro" id="IPR006311">
    <property type="entry name" value="TAT_signal"/>
</dbReference>
<evidence type="ECO:0000256" key="2">
    <source>
        <dbReference type="SAM" id="Phobius"/>
    </source>
</evidence>
<keyword evidence="2" id="KW-0472">Membrane</keyword>
<keyword evidence="4" id="KW-1185">Reference proteome</keyword>
<dbReference type="Proteomes" id="UP000037747">
    <property type="component" value="Unassembled WGS sequence"/>
</dbReference>
<evidence type="ECO:0000313" key="4">
    <source>
        <dbReference type="Proteomes" id="UP000037747"/>
    </source>
</evidence>
<dbReference type="RefSeq" id="WP_053770966.1">
    <property type="nucleotide sequence ID" value="NZ_LIST01000001.1"/>
</dbReference>
<gene>
    <name evidence="3" type="ORF">AMR74_00835</name>
</gene>
<dbReference type="NCBIfam" id="TIGR04088">
    <property type="entry name" value="cognate_SipW"/>
    <property type="match status" value="1"/>
</dbReference>
<feature type="region of interest" description="Disordered" evidence="1">
    <location>
        <begin position="131"/>
        <end position="157"/>
    </location>
</feature>
<evidence type="ECO:0000313" key="3">
    <source>
        <dbReference type="EMBL" id="KOX98283.1"/>
    </source>
</evidence>
<keyword evidence="2" id="KW-1133">Transmembrane helix</keyword>
<comment type="caution">
    <text evidence="3">The sequence shown here is derived from an EMBL/GenBank/DDBJ whole genome shotgun (WGS) entry which is preliminary data.</text>
</comment>
<reference evidence="3 4" key="1">
    <citation type="submission" date="2015-08" db="EMBL/GenBank/DDBJ databases">
        <title>Genomes of Isolates from Cabo Rojo, PR.</title>
        <authorList>
            <person name="Sanchez-Nieves R.L."/>
            <person name="Montalvo-Rodriguez R."/>
        </authorList>
    </citation>
    <scope>NUCLEOTIDE SEQUENCE [LARGE SCALE GENOMIC DNA]</scope>
    <source>
        <strain evidence="3 4">5</strain>
    </source>
</reference>
<dbReference type="AlphaFoldDB" id="A0A0N0UB96"/>
<feature type="region of interest" description="Disordered" evidence="1">
    <location>
        <begin position="369"/>
        <end position="407"/>
    </location>
</feature>
<dbReference type="InterPro" id="IPR023833">
    <property type="entry name" value="Signal_pept_SipW-depend-type"/>
</dbReference>
<evidence type="ECO:0000256" key="1">
    <source>
        <dbReference type="SAM" id="MobiDB-lite"/>
    </source>
</evidence>
<sequence length="484" mass="50115">MADNDNGRTIGLSRRKMLVGLGAVGVASAGAGLGTTAYFNDTETFENNELTAGELDLFVHVDYSEDQGSFAQYATPEGTFINGNVVGGGEGEPLSIDVEDLKPGDSGEGEFCFSIVDNPAYLWMCGELTANDENGQTEPEADDDSTGGDPGPGMGEIADAMEVSVSYCTPDGEVGNEIVSGSLRDVMLALRAGVPLYGDGDPSAPVANRPAFEGVEAPFDESDEPVVAEQCVCFEWVVPTSVGNEIQTDSVTFDFEFYAEQARHNDGTNNPCVEFDTVLTTDADTGVDRDGDGQGDAEGNWITARVSSGPTTVVQVELDGDMYGGGSSGLGEWPSNPNSYVVEANFDVDTDGLGESPNDDFRFGFGSASSGARSAGIANSTSGASGDGGYIRRNTGTGGTNNRTDTAAEDAPGFLAVESADRLTYTFVIDWTSGLPALSSVPTQFVVNEVFASDGGEGVASSNSSNDGRAAIDNVTDASGTITV</sequence>
<name>A0A0N0UB96_9EURY</name>
<feature type="transmembrane region" description="Helical" evidence="2">
    <location>
        <begin position="18"/>
        <end position="39"/>
    </location>
</feature>
<dbReference type="PATRIC" id="fig|1705389.3.peg.428"/>